<evidence type="ECO:0000256" key="5">
    <source>
        <dbReference type="ARBA" id="ARBA00022475"/>
    </source>
</evidence>
<feature type="transmembrane region" description="Helical" evidence="9">
    <location>
        <begin position="319"/>
        <end position="339"/>
    </location>
</feature>
<dbReference type="RefSeq" id="WP_109319075.1">
    <property type="nucleotide sequence ID" value="NZ_QFWT01000003.1"/>
</dbReference>
<dbReference type="Pfam" id="PF02518">
    <property type="entry name" value="HATPase_c"/>
    <property type="match status" value="1"/>
</dbReference>
<comment type="catalytic activity">
    <reaction evidence="1">
        <text>ATP + protein L-histidine = ADP + protein N-phospho-L-histidine.</text>
        <dbReference type="EC" id="2.7.13.3"/>
    </reaction>
</comment>
<dbReference type="Pfam" id="PF21623">
    <property type="entry name" value="HK_sensor_dom_bact"/>
    <property type="match status" value="1"/>
</dbReference>
<gene>
    <name evidence="11" type="ORF">DI392_06365</name>
</gene>
<dbReference type="SMART" id="SM00387">
    <property type="entry name" value="HATPase_c"/>
    <property type="match status" value="1"/>
</dbReference>
<proteinExistence type="predicted"/>
<reference evidence="11 12" key="1">
    <citation type="submission" date="2018-05" db="EMBL/GenBank/DDBJ databases">
        <title>Vibrio limimaris sp. nov., isolated from marine sediment.</title>
        <authorList>
            <person name="Li C.-M."/>
        </authorList>
    </citation>
    <scope>NUCLEOTIDE SEQUENCE [LARGE SCALE GENOMIC DNA]</scope>
    <source>
        <strain evidence="11 12">E4404</strain>
    </source>
</reference>
<dbReference type="Gene3D" id="1.10.287.130">
    <property type="match status" value="1"/>
</dbReference>
<dbReference type="PANTHER" id="PTHR43065">
    <property type="entry name" value="SENSOR HISTIDINE KINASE"/>
    <property type="match status" value="1"/>
</dbReference>
<dbReference type="AlphaFoldDB" id="A0A2U3BAN7"/>
<dbReference type="OrthoDB" id="1931120at2"/>
<organism evidence="11 12">
    <name type="scientific">Vibrio albus</name>
    <dbReference type="NCBI Taxonomy" id="2200953"/>
    <lineage>
        <taxon>Bacteria</taxon>
        <taxon>Pseudomonadati</taxon>
        <taxon>Pseudomonadota</taxon>
        <taxon>Gammaproteobacteria</taxon>
        <taxon>Vibrionales</taxon>
        <taxon>Vibrionaceae</taxon>
        <taxon>Vibrio</taxon>
    </lineage>
</organism>
<dbReference type="PRINTS" id="PR00344">
    <property type="entry name" value="BCTRLSENSOR"/>
</dbReference>
<dbReference type="CDD" id="cd00075">
    <property type="entry name" value="HATPase"/>
    <property type="match status" value="1"/>
</dbReference>
<dbReference type="InterPro" id="IPR003594">
    <property type="entry name" value="HATPase_dom"/>
</dbReference>
<evidence type="ECO:0000313" key="11">
    <source>
        <dbReference type="EMBL" id="PWI33823.1"/>
    </source>
</evidence>
<evidence type="ECO:0000256" key="3">
    <source>
        <dbReference type="ARBA" id="ARBA00004651"/>
    </source>
</evidence>
<dbReference type="EC" id="2.7.13.3" evidence="4"/>
<feature type="transmembrane region" description="Helical" evidence="9">
    <location>
        <begin position="12"/>
        <end position="34"/>
    </location>
</feature>
<keyword evidence="8 9" id="KW-1133">Transmembrane helix</keyword>
<accession>A0A2U3BAN7</accession>
<dbReference type="InterPro" id="IPR036097">
    <property type="entry name" value="HisK_dim/P_sf"/>
</dbReference>
<feature type="domain" description="Histidine kinase" evidence="10">
    <location>
        <begin position="399"/>
        <end position="628"/>
    </location>
</feature>
<name>A0A2U3BAN7_9VIBR</name>
<dbReference type="InterPro" id="IPR029151">
    <property type="entry name" value="Sensor-like_sf"/>
</dbReference>
<dbReference type="InterPro" id="IPR005467">
    <property type="entry name" value="His_kinase_dom"/>
</dbReference>
<evidence type="ECO:0000256" key="2">
    <source>
        <dbReference type="ARBA" id="ARBA00004533"/>
    </source>
</evidence>
<evidence type="ECO:0000259" key="10">
    <source>
        <dbReference type="PROSITE" id="PS50109"/>
    </source>
</evidence>
<dbReference type="GO" id="GO:0005886">
    <property type="term" value="C:plasma membrane"/>
    <property type="evidence" value="ECO:0007669"/>
    <property type="project" value="UniProtKB-SubCell"/>
</dbReference>
<evidence type="ECO:0000313" key="12">
    <source>
        <dbReference type="Proteomes" id="UP000245362"/>
    </source>
</evidence>
<dbReference type="Proteomes" id="UP000245362">
    <property type="component" value="Unassembled WGS sequence"/>
</dbReference>
<dbReference type="InterPro" id="IPR036890">
    <property type="entry name" value="HATPase_C_sf"/>
</dbReference>
<dbReference type="InterPro" id="IPR004358">
    <property type="entry name" value="Sig_transdc_His_kin-like_C"/>
</dbReference>
<dbReference type="SUPFAM" id="SSF47384">
    <property type="entry name" value="Homodimeric domain of signal transducing histidine kinase"/>
    <property type="match status" value="1"/>
</dbReference>
<evidence type="ECO:0000256" key="9">
    <source>
        <dbReference type="SAM" id="Phobius"/>
    </source>
</evidence>
<dbReference type="PROSITE" id="PS50109">
    <property type="entry name" value="HIS_KIN"/>
    <property type="match status" value="1"/>
</dbReference>
<dbReference type="InterPro" id="IPR048760">
    <property type="entry name" value="VP0354-like_sensor_dom"/>
</dbReference>
<dbReference type="SUPFAM" id="SSF55874">
    <property type="entry name" value="ATPase domain of HSP90 chaperone/DNA topoisomerase II/histidine kinase"/>
    <property type="match status" value="1"/>
</dbReference>
<keyword evidence="5" id="KW-1003">Cell membrane</keyword>
<dbReference type="Gene3D" id="3.30.565.10">
    <property type="entry name" value="Histidine kinase-like ATPase, C-terminal domain"/>
    <property type="match status" value="1"/>
</dbReference>
<keyword evidence="12" id="KW-1185">Reference proteome</keyword>
<evidence type="ECO:0000256" key="8">
    <source>
        <dbReference type="ARBA" id="ARBA00022989"/>
    </source>
</evidence>
<dbReference type="SUPFAM" id="SSF103190">
    <property type="entry name" value="Sensory domain-like"/>
    <property type="match status" value="2"/>
</dbReference>
<dbReference type="EMBL" id="QFWT01000003">
    <property type="protein sequence ID" value="PWI33823.1"/>
    <property type="molecule type" value="Genomic_DNA"/>
</dbReference>
<keyword evidence="7 9" id="KW-0812">Transmembrane</keyword>
<dbReference type="InterPro" id="IPR003661">
    <property type="entry name" value="HisK_dim/P_dom"/>
</dbReference>
<comment type="subcellular location">
    <subcellularLocation>
        <location evidence="2">Cell inner membrane</location>
    </subcellularLocation>
    <subcellularLocation>
        <location evidence="3">Cell membrane</location>
        <topology evidence="3">Multi-pass membrane protein</topology>
    </subcellularLocation>
</comment>
<dbReference type="Gene3D" id="3.30.450.20">
    <property type="entry name" value="PAS domain"/>
    <property type="match status" value="2"/>
</dbReference>
<protein>
    <recommendedName>
        <fullName evidence="4">histidine kinase</fullName>
        <ecNumber evidence="4">2.7.13.3</ecNumber>
    </recommendedName>
</protein>
<sequence length="635" mass="71844">MRRSEHPSQTLFRSSLMLLFSGLAISFLIAWLIYQNNRDKRLDNILLEQEMRLARAQVLFSRGVGDMKHAIQLLHEVPSLSAALDKNREINRDLADNLFSSFVRGIESLMQVRWVDSQGMEQVRVNVQNGTPSIVSPDHLQNKSSRYYVQQGLKTPEGVVYLSSLDLNIERGQVEIPYRPTARVLLKTGTKKQLHPGLLILNYDIGHLLNSIRSLDSEFVQIQIVDSHGYWILHPEVQLEWGHSLKMPQNNMQTLHPELWQQIQKKEIAKGSEVKFGLVSYKCMDMVNQAVPNTQNAQDTEICFIAMTPTPVVDQQKRLAAWPGLLSGFVIFLFGLWVLNRERLAGMELITLNEELALDKQLLEESAEYTQNLLKQQQLMQNDLVESRKLSALGMMVAGVAHELNTPLGAAIMAASKQRIEHNRLAESFRTGLTKSALERFIEENKQGLDLVEDNQQRAAELVRSFKRLAIDRAKEDIVSFSLSQVINDLIKTLHHRLKVARVTTNLDITDIQMSGTPGIISQVLQNLIMNAIHHAFEPEIGGKLRISAEQHDQTIILKVSDNGRGIDPQILPNLFDPFVTSKRTQGNTGLGMHFVHQWVTASLKGTITVQTTSEKGTTFIIRLPQTLELHLPED</sequence>
<evidence type="ECO:0000256" key="1">
    <source>
        <dbReference type="ARBA" id="ARBA00000085"/>
    </source>
</evidence>
<evidence type="ECO:0000256" key="7">
    <source>
        <dbReference type="ARBA" id="ARBA00022692"/>
    </source>
</evidence>
<evidence type="ECO:0000256" key="6">
    <source>
        <dbReference type="ARBA" id="ARBA00022553"/>
    </source>
</evidence>
<dbReference type="CDD" id="cd00082">
    <property type="entry name" value="HisKA"/>
    <property type="match status" value="1"/>
</dbReference>
<comment type="caution">
    <text evidence="11">The sequence shown here is derived from an EMBL/GenBank/DDBJ whole genome shotgun (WGS) entry which is preliminary data.</text>
</comment>
<keyword evidence="6" id="KW-0597">Phosphoprotein</keyword>
<keyword evidence="9" id="KW-0472">Membrane</keyword>
<dbReference type="GO" id="GO:0000155">
    <property type="term" value="F:phosphorelay sensor kinase activity"/>
    <property type="evidence" value="ECO:0007669"/>
    <property type="project" value="InterPro"/>
</dbReference>
<evidence type="ECO:0000256" key="4">
    <source>
        <dbReference type="ARBA" id="ARBA00012438"/>
    </source>
</evidence>